<sequence length="479" mass="52300">MGSIFVSAGHGGFEGNQRDPGAMAFGTTEAQELILIRDLLVPELRQRGIETFSVPDTLSLVQSIDWINNRCRAGDVAIEMHADAFSNPLVRGASAFYIGSNPKRKADADLILNGYLRRLPGMVNRGAKADTEAGVGSLGFCRHVAVPSLLIELGFLTNIDDLRIFQTRRRDIALGLADGLEAWLKNTDLKPLTPAPTPTPIPTPTPTPRPTPTPIPIPTPTPTPPPVTYALINININGAAHEEKGILVNGNAFVPSEVLDIFDVVPAAVNRRITYKGVVFVRAIDLRDRDIAVAWDQSTTSVSLRSRRDILAGVGKIMNRGQITAQQMTVFLNKNNSKALTQFPNLPQIYLQEAAAESVNHDLAFCQMCLETNFLNFGGSVKPEQFNFADMGVISTTSAGLSFPDARTGVRAQIQHLKAYGSTEPINQPLVKENVRFKFVKRGVALTVNELVGRWNSDPQYAQKILNTIRLLYENAGLL</sequence>
<dbReference type="Proteomes" id="UP000226442">
    <property type="component" value="Unassembled WGS sequence"/>
</dbReference>
<feature type="compositionally biased region" description="Pro residues" evidence="2">
    <location>
        <begin position="193"/>
        <end position="212"/>
    </location>
</feature>
<dbReference type="InterPro" id="IPR002901">
    <property type="entry name" value="MGlyc_endo_b_GlcNAc-like_dom"/>
</dbReference>
<feature type="domain" description="MurNAc-LAA" evidence="3">
    <location>
        <begin position="65"/>
        <end position="181"/>
    </location>
</feature>
<dbReference type="SMART" id="SM00646">
    <property type="entry name" value="Ami_3"/>
    <property type="match status" value="1"/>
</dbReference>
<proteinExistence type="predicted"/>
<accession>A0A2G4EWG9</accession>
<dbReference type="Pfam" id="PF01520">
    <property type="entry name" value="Amidase_3"/>
    <property type="match status" value="1"/>
</dbReference>
<dbReference type="RefSeq" id="WP_096829147.1">
    <property type="nucleotide sequence ID" value="NZ_NXIB02000142.1"/>
</dbReference>
<dbReference type="CDD" id="cd02696">
    <property type="entry name" value="MurNAc-LAA"/>
    <property type="match status" value="1"/>
</dbReference>
<evidence type="ECO:0000259" key="3">
    <source>
        <dbReference type="SMART" id="SM00646"/>
    </source>
</evidence>
<dbReference type="InterPro" id="IPR002508">
    <property type="entry name" value="MurNAc-LAA_cat"/>
</dbReference>
<evidence type="ECO:0000256" key="2">
    <source>
        <dbReference type="SAM" id="MobiDB-lite"/>
    </source>
</evidence>
<keyword evidence="5" id="KW-1185">Reference proteome</keyword>
<name>A0A2G4EWG9_9CYAN</name>
<dbReference type="Pfam" id="PF01832">
    <property type="entry name" value="Glucosaminidase"/>
    <property type="match status" value="1"/>
</dbReference>
<gene>
    <name evidence="4" type="ORF">CP500_018990</name>
</gene>
<reference evidence="4" key="1">
    <citation type="submission" date="2017-10" db="EMBL/GenBank/DDBJ databases">
        <title>Draft genome sequence of the planktic cyanobacteria Tychonema bourrellyi isolated from alpine lentic freshwater.</title>
        <authorList>
            <person name="Tett A."/>
            <person name="Armanini F."/>
            <person name="Asnicar F."/>
            <person name="Boscaini A."/>
            <person name="Pasolli E."/>
            <person name="Zolfo M."/>
            <person name="Donati C."/>
            <person name="Salmaso N."/>
            <person name="Segata N."/>
        </authorList>
    </citation>
    <scope>NUCLEOTIDE SEQUENCE</scope>
    <source>
        <strain evidence="4">FEM_GT703</strain>
    </source>
</reference>
<evidence type="ECO:0000256" key="1">
    <source>
        <dbReference type="ARBA" id="ARBA00022801"/>
    </source>
</evidence>
<protein>
    <submittedName>
        <fullName evidence="4">Cell wall hydrolase</fullName>
    </submittedName>
</protein>
<dbReference type="PANTHER" id="PTHR30404">
    <property type="entry name" value="N-ACETYLMURAMOYL-L-ALANINE AMIDASE"/>
    <property type="match status" value="1"/>
</dbReference>
<evidence type="ECO:0000313" key="5">
    <source>
        <dbReference type="Proteomes" id="UP000226442"/>
    </source>
</evidence>
<keyword evidence="1 4" id="KW-0378">Hydrolase</keyword>
<dbReference type="InterPro" id="IPR050695">
    <property type="entry name" value="N-acetylmuramoyl_amidase_3"/>
</dbReference>
<dbReference type="GO" id="GO:0008745">
    <property type="term" value="F:N-acetylmuramoyl-L-alanine amidase activity"/>
    <property type="evidence" value="ECO:0007669"/>
    <property type="project" value="InterPro"/>
</dbReference>
<feature type="region of interest" description="Disordered" evidence="2">
    <location>
        <begin position="191"/>
        <end position="212"/>
    </location>
</feature>
<dbReference type="SUPFAM" id="SSF53187">
    <property type="entry name" value="Zn-dependent exopeptidases"/>
    <property type="match status" value="1"/>
</dbReference>
<dbReference type="GO" id="GO:0009253">
    <property type="term" value="P:peptidoglycan catabolic process"/>
    <property type="evidence" value="ECO:0007669"/>
    <property type="project" value="InterPro"/>
</dbReference>
<evidence type="ECO:0000313" key="4">
    <source>
        <dbReference type="EMBL" id="PHX53902.1"/>
    </source>
</evidence>
<dbReference type="OrthoDB" id="9763643at2"/>
<dbReference type="AlphaFoldDB" id="A0A2G4EWG9"/>
<dbReference type="PANTHER" id="PTHR30404:SF0">
    <property type="entry name" value="N-ACETYLMURAMOYL-L-ALANINE AMIDASE AMIC"/>
    <property type="match status" value="1"/>
</dbReference>
<dbReference type="GO" id="GO:0030288">
    <property type="term" value="C:outer membrane-bounded periplasmic space"/>
    <property type="evidence" value="ECO:0007669"/>
    <property type="project" value="TreeGrafter"/>
</dbReference>
<organism evidence="4 5">
    <name type="scientific">Tychonema bourrellyi FEM_GT703</name>
    <dbReference type="NCBI Taxonomy" id="2040638"/>
    <lineage>
        <taxon>Bacteria</taxon>
        <taxon>Bacillati</taxon>
        <taxon>Cyanobacteriota</taxon>
        <taxon>Cyanophyceae</taxon>
        <taxon>Oscillatoriophycideae</taxon>
        <taxon>Oscillatoriales</taxon>
        <taxon>Microcoleaceae</taxon>
        <taxon>Tychonema</taxon>
    </lineage>
</organism>
<dbReference type="EMBL" id="NXIB02000142">
    <property type="protein sequence ID" value="PHX53902.1"/>
    <property type="molecule type" value="Genomic_DNA"/>
</dbReference>
<dbReference type="GO" id="GO:0004040">
    <property type="term" value="F:amidase activity"/>
    <property type="evidence" value="ECO:0007669"/>
    <property type="project" value="InterPro"/>
</dbReference>
<comment type="caution">
    <text evidence="4">The sequence shown here is derived from an EMBL/GenBank/DDBJ whole genome shotgun (WGS) entry which is preliminary data.</text>
</comment>
<dbReference type="Gene3D" id="3.40.630.40">
    <property type="entry name" value="Zn-dependent exopeptidases"/>
    <property type="match status" value="1"/>
</dbReference>